<dbReference type="SUPFAM" id="SSF56349">
    <property type="entry name" value="DNA breaking-rejoining enzymes"/>
    <property type="match status" value="1"/>
</dbReference>
<protein>
    <submittedName>
        <fullName evidence="4">Integrase</fullName>
    </submittedName>
</protein>
<dbReference type="InterPro" id="IPR013762">
    <property type="entry name" value="Integrase-like_cat_sf"/>
</dbReference>
<dbReference type="Gene3D" id="1.10.443.10">
    <property type="entry name" value="Intergrase catalytic core"/>
    <property type="match status" value="1"/>
</dbReference>
<evidence type="ECO:0000313" key="5">
    <source>
        <dbReference type="Proteomes" id="UP000305840"/>
    </source>
</evidence>
<keyword evidence="1" id="KW-0229">DNA integration</keyword>
<dbReference type="CDD" id="cd00796">
    <property type="entry name" value="INT_Rci_Hp1_C"/>
    <property type="match status" value="1"/>
</dbReference>
<dbReference type="Pfam" id="PF00589">
    <property type="entry name" value="Phage_integrase"/>
    <property type="match status" value="1"/>
</dbReference>
<evidence type="ECO:0000313" key="4">
    <source>
        <dbReference type="EMBL" id="TKG12984.1"/>
    </source>
</evidence>
<reference evidence="4 5" key="1">
    <citation type="submission" date="2019-04" db="EMBL/GenBank/DDBJ databases">
        <title>A reverse ecology approach based on a biological definition of microbial populations.</title>
        <authorList>
            <person name="Arevalo P."/>
            <person name="Vaninsberghe D."/>
            <person name="Elsherbini J."/>
            <person name="Gore J."/>
            <person name="Polz M."/>
        </authorList>
    </citation>
    <scope>NUCLEOTIDE SEQUENCE [LARGE SCALE GENOMIC DNA]</scope>
    <source>
        <strain evidence="4 5">10N.222.48.A1</strain>
    </source>
</reference>
<dbReference type="PANTHER" id="PTHR30349">
    <property type="entry name" value="PHAGE INTEGRASE-RELATED"/>
    <property type="match status" value="1"/>
</dbReference>
<dbReference type="InterPro" id="IPR011010">
    <property type="entry name" value="DNA_brk_join_enz"/>
</dbReference>
<dbReference type="Proteomes" id="UP000305840">
    <property type="component" value="Unassembled WGS sequence"/>
</dbReference>
<dbReference type="AlphaFoldDB" id="A0A4U2FCB7"/>
<organism evidence="4 5">
    <name type="scientific">Vibrio lentus</name>
    <dbReference type="NCBI Taxonomy" id="136468"/>
    <lineage>
        <taxon>Bacteria</taxon>
        <taxon>Pseudomonadati</taxon>
        <taxon>Pseudomonadota</taxon>
        <taxon>Gammaproteobacteria</taxon>
        <taxon>Vibrionales</taxon>
        <taxon>Vibrionaceae</taxon>
        <taxon>Vibrio</taxon>
    </lineage>
</organism>
<dbReference type="InterPro" id="IPR050090">
    <property type="entry name" value="Tyrosine_recombinase_XerCD"/>
</dbReference>
<accession>A0A4U2FCB7</accession>
<dbReference type="GO" id="GO:0015074">
    <property type="term" value="P:DNA integration"/>
    <property type="evidence" value="ECO:0007669"/>
    <property type="project" value="UniProtKB-KW"/>
</dbReference>
<evidence type="ECO:0000256" key="1">
    <source>
        <dbReference type="ARBA" id="ARBA00022908"/>
    </source>
</evidence>
<dbReference type="RefSeq" id="WP_017083996.1">
    <property type="nucleotide sequence ID" value="NZ_SYVO01000003.1"/>
</dbReference>
<feature type="domain" description="Tyr recombinase" evidence="3">
    <location>
        <begin position="169"/>
        <end position="330"/>
    </location>
</feature>
<dbReference type="Pfam" id="PF24624">
    <property type="entry name" value="Int_N"/>
    <property type="match status" value="1"/>
</dbReference>
<dbReference type="InterPro" id="IPR057084">
    <property type="entry name" value="Int_N"/>
</dbReference>
<gene>
    <name evidence="4" type="ORF">FCV91_01815</name>
</gene>
<dbReference type="GO" id="GO:0003677">
    <property type="term" value="F:DNA binding"/>
    <property type="evidence" value="ECO:0007669"/>
    <property type="project" value="InterPro"/>
</dbReference>
<keyword evidence="2" id="KW-0233">DNA recombination</keyword>
<dbReference type="PANTHER" id="PTHR30349:SF93">
    <property type="entry name" value="FELS-2 PROPHAGE PROTEIN"/>
    <property type="match status" value="1"/>
</dbReference>
<proteinExistence type="predicted"/>
<dbReference type="InterPro" id="IPR002104">
    <property type="entry name" value="Integrase_catalytic"/>
</dbReference>
<dbReference type="EMBL" id="SYVO01000003">
    <property type="protein sequence ID" value="TKG12984.1"/>
    <property type="molecule type" value="Genomic_DNA"/>
</dbReference>
<sequence length="339" mass="38836">MTIRNLKDGSNKPWLCECYPQGSGGKRIRKRFATKGEANSYEFYLMKEIVDKPWLGEKTDHRRLSDLVELWFKLHGQSLKSGEHAKNRMLHICDELHNPIASHLSSRDFAHYRANRTNKGRGREGSLSISSNNGDIAWLKSIFTKLIKLKEWKLPNPVDGVEPIKKAESEVTFLNETQIMHLFEVIKESKVSEELTTIFKTCLATGARINEVVEMKGTQLFKYKLTFTNTKGKRNRTVPISNKLYEELHKPTNDRLFSCGYGVAHKWLTKALPDLPKGQATHVLRHTFASHFMMNGGNILVLQNILGHQKIEQTMIYAHFSPNHLSDAITFNPVTQYSL</sequence>
<evidence type="ECO:0000259" key="3">
    <source>
        <dbReference type="PROSITE" id="PS51898"/>
    </source>
</evidence>
<dbReference type="GO" id="GO:0006310">
    <property type="term" value="P:DNA recombination"/>
    <property type="evidence" value="ECO:0007669"/>
    <property type="project" value="UniProtKB-KW"/>
</dbReference>
<dbReference type="PROSITE" id="PS51898">
    <property type="entry name" value="TYR_RECOMBINASE"/>
    <property type="match status" value="1"/>
</dbReference>
<name>A0A4U2FCB7_9VIBR</name>
<comment type="caution">
    <text evidence="4">The sequence shown here is derived from an EMBL/GenBank/DDBJ whole genome shotgun (WGS) entry which is preliminary data.</text>
</comment>
<evidence type="ECO:0000256" key="2">
    <source>
        <dbReference type="ARBA" id="ARBA00023172"/>
    </source>
</evidence>